<keyword evidence="2" id="KW-1185">Reference proteome</keyword>
<sequence length="155" mass="18303">MSKPRRPSCKKETPLELSHSTHLQKIKVRYSYSMEHVQDSHLETCKELYSDIQAQSNFYLFQGFFHKIEHTTRHNWVKYDNPCKIDHWMNMQTTGHILSQSFFPSPCVPNKNPPIFLALTFSCHLLSLKMEDENLFQPLYMRKNSSKLQAQGILK</sequence>
<organism evidence="1 2">
    <name type="scientific">Puccinia sorghi</name>
    <dbReference type="NCBI Taxonomy" id="27349"/>
    <lineage>
        <taxon>Eukaryota</taxon>
        <taxon>Fungi</taxon>
        <taxon>Dikarya</taxon>
        <taxon>Basidiomycota</taxon>
        <taxon>Pucciniomycotina</taxon>
        <taxon>Pucciniomycetes</taxon>
        <taxon>Pucciniales</taxon>
        <taxon>Pucciniaceae</taxon>
        <taxon>Puccinia</taxon>
    </lineage>
</organism>
<evidence type="ECO:0000313" key="1">
    <source>
        <dbReference type="EMBL" id="KNZ45689.1"/>
    </source>
</evidence>
<name>A0A0L6UAW1_9BASI</name>
<accession>A0A0L6UAW1</accession>
<dbReference type="EMBL" id="LAVV01013389">
    <property type="protein sequence ID" value="KNZ45689.1"/>
    <property type="molecule type" value="Genomic_DNA"/>
</dbReference>
<proteinExistence type="predicted"/>
<protein>
    <submittedName>
        <fullName evidence="1">Uncharacterized protein</fullName>
    </submittedName>
</protein>
<evidence type="ECO:0000313" key="2">
    <source>
        <dbReference type="Proteomes" id="UP000037035"/>
    </source>
</evidence>
<dbReference type="VEuPathDB" id="FungiDB:VP01_7905g1"/>
<dbReference type="Proteomes" id="UP000037035">
    <property type="component" value="Unassembled WGS sequence"/>
</dbReference>
<comment type="caution">
    <text evidence="1">The sequence shown here is derived from an EMBL/GenBank/DDBJ whole genome shotgun (WGS) entry which is preliminary data.</text>
</comment>
<gene>
    <name evidence="1" type="ORF">VP01_7905g1</name>
</gene>
<dbReference type="AlphaFoldDB" id="A0A0L6UAW1"/>
<reference evidence="1 2" key="1">
    <citation type="submission" date="2015-08" db="EMBL/GenBank/DDBJ databases">
        <title>Next Generation Sequencing and Analysis of the Genome of Puccinia sorghi L Schw, the Causal Agent of Maize Common Rust.</title>
        <authorList>
            <person name="Rochi L."/>
            <person name="Burguener G."/>
            <person name="Darino M."/>
            <person name="Turjanski A."/>
            <person name="Kreff E."/>
            <person name="Dieguez M.J."/>
            <person name="Sacco F."/>
        </authorList>
    </citation>
    <scope>NUCLEOTIDE SEQUENCE [LARGE SCALE GENOMIC DNA]</scope>
    <source>
        <strain evidence="1 2">RO10H11247</strain>
    </source>
</reference>